<dbReference type="InterPro" id="IPR006684">
    <property type="entry name" value="YbgC/YbaW"/>
</dbReference>
<dbReference type="AlphaFoldDB" id="A0A381PHN5"/>
<protein>
    <submittedName>
        <fullName evidence="3">Uncharacterized protein</fullName>
    </submittedName>
</protein>
<dbReference type="PANTHER" id="PTHR31793">
    <property type="entry name" value="4-HYDROXYBENZOYL-COA THIOESTERASE FAMILY MEMBER"/>
    <property type="match status" value="1"/>
</dbReference>
<gene>
    <name evidence="3" type="ORF">METZ01_LOCUS19314</name>
</gene>
<dbReference type="InterPro" id="IPR029069">
    <property type="entry name" value="HotDog_dom_sf"/>
</dbReference>
<dbReference type="PANTHER" id="PTHR31793:SF27">
    <property type="entry name" value="NOVEL THIOESTERASE SUPERFAMILY DOMAIN AND SAPOSIN A-TYPE DOMAIN CONTAINING PROTEIN (0610012H03RIK)"/>
    <property type="match status" value="1"/>
</dbReference>
<dbReference type="SUPFAM" id="SSF54637">
    <property type="entry name" value="Thioesterase/thiol ester dehydrase-isomerase"/>
    <property type="match status" value="1"/>
</dbReference>
<dbReference type="GO" id="GO:0047617">
    <property type="term" value="F:fatty acyl-CoA hydrolase activity"/>
    <property type="evidence" value="ECO:0007669"/>
    <property type="project" value="TreeGrafter"/>
</dbReference>
<dbReference type="Pfam" id="PF13279">
    <property type="entry name" value="4HBT_2"/>
    <property type="match status" value="1"/>
</dbReference>
<evidence type="ECO:0000256" key="2">
    <source>
        <dbReference type="ARBA" id="ARBA00022801"/>
    </source>
</evidence>
<accession>A0A381PHN5</accession>
<proteinExistence type="inferred from homology"/>
<comment type="similarity">
    <text evidence="1">Belongs to the 4-hydroxybenzoyl-CoA thioesterase family.</text>
</comment>
<evidence type="ECO:0000256" key="1">
    <source>
        <dbReference type="ARBA" id="ARBA00005953"/>
    </source>
</evidence>
<name>A0A381PHN5_9ZZZZ</name>
<keyword evidence="2" id="KW-0378">Hydrolase</keyword>
<evidence type="ECO:0000313" key="3">
    <source>
        <dbReference type="EMBL" id="SUZ66460.1"/>
    </source>
</evidence>
<sequence length="118" mass="13611">MGIVYYSRYFEYFEEARTEMLAAIGLKYSEVEAQGFMLPVIEAHAEYKKGASFEDEIIIETKIAEPPKARLKIRYEVKLKEGDDLLMKGYTIHAFTNRAGRPVKAPKHILDVINPHFN</sequence>
<dbReference type="PIRSF" id="PIRSF003230">
    <property type="entry name" value="YbgC"/>
    <property type="match status" value="1"/>
</dbReference>
<dbReference type="Gene3D" id="3.10.129.10">
    <property type="entry name" value="Hotdog Thioesterase"/>
    <property type="match status" value="1"/>
</dbReference>
<dbReference type="InterPro" id="IPR050563">
    <property type="entry name" value="4-hydroxybenzoyl-CoA_TE"/>
</dbReference>
<dbReference type="EMBL" id="UINC01000984">
    <property type="protein sequence ID" value="SUZ66460.1"/>
    <property type="molecule type" value="Genomic_DNA"/>
</dbReference>
<dbReference type="CDD" id="cd00586">
    <property type="entry name" value="4HBT"/>
    <property type="match status" value="1"/>
</dbReference>
<reference evidence="3" key="1">
    <citation type="submission" date="2018-05" db="EMBL/GenBank/DDBJ databases">
        <authorList>
            <person name="Lanie J.A."/>
            <person name="Ng W.-L."/>
            <person name="Kazmierczak K.M."/>
            <person name="Andrzejewski T.M."/>
            <person name="Davidsen T.M."/>
            <person name="Wayne K.J."/>
            <person name="Tettelin H."/>
            <person name="Glass J.I."/>
            <person name="Rusch D."/>
            <person name="Podicherti R."/>
            <person name="Tsui H.-C.T."/>
            <person name="Winkler M.E."/>
        </authorList>
    </citation>
    <scope>NUCLEOTIDE SEQUENCE</scope>
</reference>
<organism evidence="3">
    <name type="scientific">marine metagenome</name>
    <dbReference type="NCBI Taxonomy" id="408172"/>
    <lineage>
        <taxon>unclassified sequences</taxon>
        <taxon>metagenomes</taxon>
        <taxon>ecological metagenomes</taxon>
    </lineage>
</organism>